<dbReference type="AlphaFoldDB" id="A0A2T0X433"/>
<comment type="cofactor">
    <cofactor evidence="1">
        <name>FAD</name>
        <dbReference type="ChEBI" id="CHEBI:57692"/>
    </cofactor>
</comment>
<evidence type="ECO:0000259" key="5">
    <source>
        <dbReference type="PROSITE" id="PS51387"/>
    </source>
</evidence>
<keyword evidence="3" id="KW-0285">Flavoprotein</keyword>
<evidence type="ECO:0000256" key="1">
    <source>
        <dbReference type="ARBA" id="ARBA00001974"/>
    </source>
</evidence>
<dbReference type="GO" id="GO:0003824">
    <property type="term" value="F:catalytic activity"/>
    <property type="evidence" value="ECO:0007669"/>
    <property type="project" value="InterPro"/>
</dbReference>
<dbReference type="Gene3D" id="3.30.70.2740">
    <property type="match status" value="1"/>
</dbReference>
<evidence type="ECO:0000313" key="7">
    <source>
        <dbReference type="Proteomes" id="UP000238801"/>
    </source>
</evidence>
<dbReference type="InterPro" id="IPR016164">
    <property type="entry name" value="FAD-linked_Oxase-like_C"/>
</dbReference>
<evidence type="ECO:0000256" key="3">
    <source>
        <dbReference type="ARBA" id="ARBA00022630"/>
    </source>
</evidence>
<dbReference type="SUPFAM" id="SSF55103">
    <property type="entry name" value="FAD-linked oxidases, C-terminal domain"/>
    <property type="match status" value="1"/>
</dbReference>
<comment type="similarity">
    <text evidence="2">Belongs to the FAD-binding oxidoreductase/transferase type 4 family.</text>
</comment>
<dbReference type="InterPro" id="IPR016167">
    <property type="entry name" value="FAD-bd_PCMH_sub1"/>
</dbReference>
<dbReference type="Gene3D" id="1.10.45.10">
    <property type="entry name" value="Vanillyl-alcohol Oxidase, Chain A, domain 4"/>
    <property type="match status" value="1"/>
</dbReference>
<dbReference type="InterPro" id="IPR006094">
    <property type="entry name" value="Oxid_FAD_bind_N"/>
</dbReference>
<dbReference type="Pfam" id="PF01565">
    <property type="entry name" value="FAD_binding_4"/>
    <property type="match status" value="1"/>
</dbReference>
<dbReference type="Gene3D" id="3.30.465.10">
    <property type="match status" value="1"/>
</dbReference>
<keyword evidence="7" id="KW-1185">Reference proteome</keyword>
<dbReference type="Gene3D" id="3.30.43.10">
    <property type="entry name" value="Uridine Diphospho-n-acetylenolpyruvylglucosamine Reductase, domain 2"/>
    <property type="match status" value="1"/>
</dbReference>
<gene>
    <name evidence="6" type="ORF">BCF33_2584</name>
</gene>
<dbReference type="Pfam" id="PF02913">
    <property type="entry name" value="FAD-oxidase_C"/>
    <property type="match status" value="1"/>
</dbReference>
<dbReference type="InterPro" id="IPR016166">
    <property type="entry name" value="FAD-bd_PCMH"/>
</dbReference>
<dbReference type="PANTHER" id="PTHR43716:SF2">
    <property type="entry name" value="BLL6224 PROTEIN"/>
    <property type="match status" value="1"/>
</dbReference>
<dbReference type="InterPro" id="IPR016171">
    <property type="entry name" value="Vanillyl_alc_oxidase_C-sub2"/>
</dbReference>
<dbReference type="Proteomes" id="UP000238801">
    <property type="component" value="Unassembled WGS sequence"/>
</dbReference>
<dbReference type="EMBL" id="PVTT01000002">
    <property type="protein sequence ID" value="PRY93702.1"/>
    <property type="molecule type" value="Genomic_DNA"/>
</dbReference>
<dbReference type="SUPFAM" id="SSF56176">
    <property type="entry name" value="FAD-binding/transporter-associated domain-like"/>
    <property type="match status" value="1"/>
</dbReference>
<protein>
    <submittedName>
        <fullName evidence="6">FAD/FMN-containing dehydrogenase</fullName>
    </submittedName>
</protein>
<proteinExistence type="inferred from homology"/>
<evidence type="ECO:0000256" key="2">
    <source>
        <dbReference type="ARBA" id="ARBA00008000"/>
    </source>
</evidence>
<dbReference type="PROSITE" id="PS51387">
    <property type="entry name" value="FAD_PCMH"/>
    <property type="match status" value="1"/>
</dbReference>
<dbReference type="FunFam" id="1.10.45.10:FF:000001">
    <property type="entry name" value="D-lactate dehydrogenase mitochondrial"/>
    <property type="match status" value="1"/>
</dbReference>
<comment type="caution">
    <text evidence="6">The sequence shown here is derived from an EMBL/GenBank/DDBJ whole genome shotgun (WGS) entry which is preliminary data.</text>
</comment>
<dbReference type="InterPro" id="IPR051264">
    <property type="entry name" value="FAD-oxidored/transferase_4"/>
</dbReference>
<accession>A0A2T0X433</accession>
<dbReference type="PANTHER" id="PTHR43716">
    <property type="entry name" value="D-2-HYDROXYGLUTARATE DEHYDROGENASE, MITOCHONDRIAL"/>
    <property type="match status" value="1"/>
</dbReference>
<dbReference type="InterPro" id="IPR016169">
    <property type="entry name" value="FAD-bd_PCMH_sub2"/>
</dbReference>
<sequence length="470" mass="49094">MVPAMSLLEDLRADLGPAHVLTGEEAAPYATDWTKAYRGAPLAVARPASTEGVSAVLRRAHAAGTPVVPVAGNTGLAGGTMAEGAVMLSLARMGRIREVRPAARVAVVEAGVVLARLHEAAEAEGLVFPLTFGAKGSAMIGGVLSTNAGGSNVLRYGGLRGMCLGVEAVMADGRVLDLMGAVHKDNTGYALKDLLIGAEGTLGIITAATLKLFPKPRAYATATVAAPSVKGALTLLHRLQDATGGAVECFEYMPRHYVEQHIAHMDGAEPFEAPHEVNLLVEVGATAPRDAEPDEGGAVPVQETLAATLAAMIERGEVLDAVVASSETQRRAMWARREAAGELMLHVGRLLNLDVALPLDRVEDFLERAEEGRRRIDPGAKLSIVSHLGDGNVHWTVCPTDPARDVPLTEMVEDAVAALGGSFSAEHGIGLAKRGTMARRKDPVALDAMRAIKAALDPKGILNPGKVLPD</sequence>
<reference evidence="6 7" key="1">
    <citation type="submission" date="2018-03" db="EMBL/GenBank/DDBJ databases">
        <title>Genomic Encyclopedia of Archaeal and Bacterial Type Strains, Phase II (KMG-II): from individual species to whole genera.</title>
        <authorList>
            <person name="Goeker M."/>
        </authorList>
    </citation>
    <scope>NUCLEOTIDE SEQUENCE [LARGE SCALE GENOMIC DNA]</scope>
    <source>
        <strain evidence="6 7">DSM 29318</strain>
    </source>
</reference>
<organism evidence="6 7">
    <name type="scientific">Hasllibacter halocynthiae</name>
    <dbReference type="NCBI Taxonomy" id="595589"/>
    <lineage>
        <taxon>Bacteria</taxon>
        <taxon>Pseudomonadati</taxon>
        <taxon>Pseudomonadota</taxon>
        <taxon>Alphaproteobacteria</taxon>
        <taxon>Rhodobacterales</taxon>
        <taxon>Roseobacteraceae</taxon>
        <taxon>Hasllibacter</taxon>
    </lineage>
</organism>
<dbReference type="InterPro" id="IPR004113">
    <property type="entry name" value="FAD-bd_oxidored_4_C"/>
</dbReference>
<dbReference type="Gene3D" id="3.30.70.2190">
    <property type="match status" value="1"/>
</dbReference>
<dbReference type="GO" id="GO:0022904">
    <property type="term" value="P:respiratory electron transport chain"/>
    <property type="evidence" value="ECO:0007669"/>
    <property type="project" value="TreeGrafter"/>
</dbReference>
<feature type="domain" description="FAD-binding PCMH-type" evidence="5">
    <location>
        <begin position="37"/>
        <end position="215"/>
    </location>
</feature>
<dbReference type="GO" id="GO:0071949">
    <property type="term" value="F:FAD binding"/>
    <property type="evidence" value="ECO:0007669"/>
    <property type="project" value="InterPro"/>
</dbReference>
<name>A0A2T0X433_9RHOB</name>
<keyword evidence="4" id="KW-0274">FAD</keyword>
<dbReference type="InterPro" id="IPR036318">
    <property type="entry name" value="FAD-bd_PCMH-like_sf"/>
</dbReference>
<evidence type="ECO:0000313" key="6">
    <source>
        <dbReference type="EMBL" id="PRY93702.1"/>
    </source>
</evidence>
<evidence type="ECO:0000256" key="4">
    <source>
        <dbReference type="ARBA" id="ARBA00022827"/>
    </source>
</evidence>